<dbReference type="EMBL" id="JAUTXU010000043">
    <property type="protein sequence ID" value="KAK3716345.1"/>
    <property type="molecule type" value="Genomic_DNA"/>
</dbReference>
<keyword evidence="2" id="KW-1185">Reference proteome</keyword>
<name>A0ACC3NGE6_9PEZI</name>
<evidence type="ECO:0000313" key="1">
    <source>
        <dbReference type="EMBL" id="KAK3716345.1"/>
    </source>
</evidence>
<comment type="caution">
    <text evidence="1">The sequence shown here is derived from an EMBL/GenBank/DDBJ whole genome shotgun (WGS) entry which is preliminary data.</text>
</comment>
<protein>
    <submittedName>
        <fullName evidence="1">Uncharacterized protein</fullName>
    </submittedName>
</protein>
<evidence type="ECO:0000313" key="2">
    <source>
        <dbReference type="Proteomes" id="UP001281147"/>
    </source>
</evidence>
<gene>
    <name evidence="1" type="ORF">LTR37_006495</name>
</gene>
<proteinExistence type="predicted"/>
<dbReference type="Proteomes" id="UP001281147">
    <property type="component" value="Unassembled WGS sequence"/>
</dbReference>
<sequence length="597" mass="68471">MTLSRNGHGLSRAGSSRPESTAREIMKKRYKTEQKTVFAKRRKLNLHTSYANPPPGYTHVPVGTPELAERCKELSRRRQYAIHVVNSKPASKYATDPDKISHHIHRIGYHFNTQIVDEACQELGYVYLGNSFVKEADLEHQQSMSRVARIMANHGVRMEHPVRETPEQVRAAIRELFPRIPQGDLDQIVHHAWEADSQRVGTNEHMSLARRAQLATIARIRHMYTDYDRLLKAFAWKDARLEVEQDCLKKLIEWRGETQDDNELEEIIREIIVIDDDEEEQSRANNGSEADDEDSGDVSDTSVEITHHVARDEDLGAESATEAARSYRNPYQQQQRAVEQQKNVVRHKIGEARRQIREGHPARPAQYAPQDANYRPQPLYHAPAPQTPHNTLFPPVYQASSAQPYRIMQQTQPPTYAVPTYPSPHSRPVQQVAHTRPAQHSYYDAPAQIPTYPPRSQQMYDPRTTAAPVYTHAAPVTYDPRLPQRSARHQVERYAPDQGRIYERRPEAIRIDREVPMQDRAIPSIEREDHLPGPRYQVPAHMTEVYDLTSSPARDPPHRDPPPLRMQPVVVDLTTPPPPRQPVHGAPAPVQQAPRYR</sequence>
<accession>A0ACC3NGE6</accession>
<reference evidence="1" key="1">
    <citation type="submission" date="2023-07" db="EMBL/GenBank/DDBJ databases">
        <title>Black Yeasts Isolated from many extreme environments.</title>
        <authorList>
            <person name="Coleine C."/>
            <person name="Stajich J.E."/>
            <person name="Selbmann L."/>
        </authorList>
    </citation>
    <scope>NUCLEOTIDE SEQUENCE</scope>
    <source>
        <strain evidence="1">CCFEE 5714</strain>
    </source>
</reference>
<organism evidence="1 2">
    <name type="scientific">Vermiconidia calcicola</name>
    <dbReference type="NCBI Taxonomy" id="1690605"/>
    <lineage>
        <taxon>Eukaryota</taxon>
        <taxon>Fungi</taxon>
        <taxon>Dikarya</taxon>
        <taxon>Ascomycota</taxon>
        <taxon>Pezizomycotina</taxon>
        <taxon>Dothideomycetes</taxon>
        <taxon>Dothideomycetidae</taxon>
        <taxon>Mycosphaerellales</taxon>
        <taxon>Extremaceae</taxon>
        <taxon>Vermiconidia</taxon>
    </lineage>
</organism>